<gene>
    <name evidence="1" type="ORF">BcabD6B2_10420</name>
</gene>
<dbReference type="Proteomes" id="UP001497744">
    <property type="component" value="Unassembled WGS sequence"/>
</dbReference>
<reference evidence="1 2" key="1">
    <citation type="submission" date="2021-06" db="EMBL/GenBank/DDBJ databases">
        <title>Genome sequence of Babesia caballi.</title>
        <authorList>
            <person name="Yamagishi J."/>
            <person name="Kidaka T."/>
            <person name="Ochi A."/>
        </authorList>
    </citation>
    <scope>NUCLEOTIDE SEQUENCE [LARGE SCALE GENOMIC DNA]</scope>
    <source>
        <strain evidence="1">USDA-D6B2</strain>
    </source>
</reference>
<protein>
    <submittedName>
        <fullName evidence="1">Radical SAM protein</fullName>
    </submittedName>
</protein>
<accession>A0AAV4LPC7</accession>
<dbReference type="AlphaFoldDB" id="A0AAV4LPC7"/>
<keyword evidence="2" id="KW-1185">Reference proteome</keyword>
<dbReference type="EMBL" id="BPLF01000001">
    <property type="protein sequence ID" value="GIX61607.1"/>
    <property type="molecule type" value="Genomic_DNA"/>
</dbReference>
<proteinExistence type="predicted"/>
<name>A0AAV4LPC7_BABCB</name>
<dbReference type="GeneID" id="94193090"/>
<comment type="caution">
    <text evidence="1">The sequence shown here is derived from an EMBL/GenBank/DDBJ whole genome shotgun (WGS) entry which is preliminary data.</text>
</comment>
<dbReference type="RefSeq" id="XP_067713678.1">
    <property type="nucleotide sequence ID" value="XM_067857577.1"/>
</dbReference>
<sequence length="97" mass="10830">MFARVSTGGGTDVGLRNFARYNPSKPTVLPTAFHRIVATHGIQEHKLELDGIRVVRKDIKEGRSGRVIKAHTVSKEVMKERFRGISGRLLNYTKGGR</sequence>
<organism evidence="1 2">
    <name type="scientific">Babesia caballi</name>
    <dbReference type="NCBI Taxonomy" id="5871"/>
    <lineage>
        <taxon>Eukaryota</taxon>
        <taxon>Sar</taxon>
        <taxon>Alveolata</taxon>
        <taxon>Apicomplexa</taxon>
        <taxon>Aconoidasida</taxon>
        <taxon>Piroplasmida</taxon>
        <taxon>Babesiidae</taxon>
        <taxon>Babesia</taxon>
    </lineage>
</organism>
<evidence type="ECO:0000313" key="1">
    <source>
        <dbReference type="EMBL" id="GIX61607.1"/>
    </source>
</evidence>
<evidence type="ECO:0000313" key="2">
    <source>
        <dbReference type="Proteomes" id="UP001497744"/>
    </source>
</evidence>